<gene>
    <name evidence="9" type="ORF">CkaCkLH20_04465</name>
</gene>
<dbReference type="GeneID" id="62160258"/>
<dbReference type="SUPFAM" id="SSF57701">
    <property type="entry name" value="Zn2/Cys6 DNA-binding domain"/>
    <property type="match status" value="1"/>
</dbReference>
<dbReference type="PANTHER" id="PTHR36206">
    <property type="entry name" value="ASPERCRYPTIN BIOSYNTHESIS CLUSTER-SPECIFIC TRANSCRIPTION REGULATOR ATNN-RELATED"/>
    <property type="match status" value="1"/>
</dbReference>
<dbReference type="AlphaFoldDB" id="A0A9P6LJ16"/>
<keyword evidence="10" id="KW-1185">Reference proteome</keyword>
<evidence type="ECO:0000259" key="8">
    <source>
        <dbReference type="PROSITE" id="PS50048"/>
    </source>
</evidence>
<sequence>MANSQPTTTTAATSRDHVGRDEEVSAEERESSEREHQPGNRPVRKRKGTTRSREGCLVCRKRRVKCDETKPRCNNCARHNTDQECIWPDLSRRSAIVAIAPADPLRPALNGSISRKDSWAARSLSYFQYKSAAEFAGYFDEQFWSVNILQMAHAEPVVNQMLIALGARHEAFRSDGPVEDPEAIMLCRRADHEYVKAITMFRDHVEEHKYTRLHITLTCSALCIAFDWLRGVDAEANVHLTQGLNTLSEWMSGEVSVHGGTALDSPEGHFIRKYLKPIFITMALQTRTMPNPPKIPLTLVCAEDGNFTSFETVTDARDALVFLLAYLFPWVLSYYTTNAKVNPSLQHDVHSQLLKWERCIEDLVRRNPDMDSDPRLAILKLWHISAKLLFFGENAQSERMYDAFIDCFEAQVVLVEWLNERSDIPQCRFSVDMGAVPALYYTAVKCRNPGIRRRAIELMKRWPRREAVYDSLACAALAEEIMKIEEGLEQGNVVATEADVPGHARVKGKIWSECFRDDMGQRVNQLWVKREGDEDYSEFRIVKW</sequence>
<dbReference type="PROSITE" id="PS00463">
    <property type="entry name" value="ZN2_CY6_FUNGAL_1"/>
    <property type="match status" value="1"/>
</dbReference>
<keyword evidence="1" id="KW-0479">Metal-binding</keyword>
<keyword evidence="4" id="KW-0238">DNA-binding</keyword>
<evidence type="ECO:0000256" key="7">
    <source>
        <dbReference type="SAM" id="MobiDB-lite"/>
    </source>
</evidence>
<dbReference type="InterPro" id="IPR052360">
    <property type="entry name" value="Transcr_Regulatory_Proteins"/>
</dbReference>
<evidence type="ECO:0000256" key="4">
    <source>
        <dbReference type="ARBA" id="ARBA00023125"/>
    </source>
</evidence>
<dbReference type="InterPro" id="IPR036864">
    <property type="entry name" value="Zn2-C6_fun-type_DNA-bd_sf"/>
</dbReference>
<name>A0A9P6LJ16_9PEZI</name>
<dbReference type="GO" id="GO:0000981">
    <property type="term" value="F:DNA-binding transcription factor activity, RNA polymerase II-specific"/>
    <property type="evidence" value="ECO:0007669"/>
    <property type="project" value="InterPro"/>
</dbReference>
<evidence type="ECO:0000256" key="6">
    <source>
        <dbReference type="ARBA" id="ARBA00023242"/>
    </source>
</evidence>
<evidence type="ECO:0000256" key="1">
    <source>
        <dbReference type="ARBA" id="ARBA00022723"/>
    </source>
</evidence>
<dbReference type="CDD" id="cd00067">
    <property type="entry name" value="GAL4"/>
    <property type="match status" value="1"/>
</dbReference>
<keyword evidence="6" id="KW-0539">Nucleus</keyword>
<dbReference type="Proteomes" id="UP000781932">
    <property type="component" value="Unassembled WGS sequence"/>
</dbReference>
<dbReference type="SMART" id="SM00066">
    <property type="entry name" value="GAL4"/>
    <property type="match status" value="1"/>
</dbReference>
<reference evidence="9" key="1">
    <citation type="submission" date="2020-03" db="EMBL/GenBank/DDBJ databases">
        <authorList>
            <person name="He L."/>
        </authorList>
    </citation>
    <scope>NUCLEOTIDE SEQUENCE</scope>
    <source>
        <strain evidence="9">CkLH20</strain>
    </source>
</reference>
<evidence type="ECO:0000313" key="10">
    <source>
        <dbReference type="Proteomes" id="UP000781932"/>
    </source>
</evidence>
<dbReference type="OrthoDB" id="3598904at2759"/>
<dbReference type="PROSITE" id="PS50048">
    <property type="entry name" value="ZN2_CY6_FUNGAL_2"/>
    <property type="match status" value="1"/>
</dbReference>
<protein>
    <recommendedName>
        <fullName evidence="8">Zn(2)-C6 fungal-type domain-containing protein</fullName>
    </recommendedName>
</protein>
<dbReference type="Gene3D" id="4.10.240.10">
    <property type="entry name" value="Zn(2)-C6 fungal-type DNA-binding domain"/>
    <property type="match status" value="1"/>
</dbReference>
<proteinExistence type="predicted"/>
<keyword evidence="2" id="KW-0862">Zinc</keyword>
<dbReference type="GO" id="GO:0003677">
    <property type="term" value="F:DNA binding"/>
    <property type="evidence" value="ECO:0007669"/>
    <property type="project" value="UniProtKB-KW"/>
</dbReference>
<dbReference type="GO" id="GO:0008270">
    <property type="term" value="F:zinc ion binding"/>
    <property type="evidence" value="ECO:0007669"/>
    <property type="project" value="InterPro"/>
</dbReference>
<keyword evidence="5" id="KW-0804">Transcription</keyword>
<keyword evidence="3" id="KW-0805">Transcription regulation</keyword>
<evidence type="ECO:0000256" key="2">
    <source>
        <dbReference type="ARBA" id="ARBA00022833"/>
    </source>
</evidence>
<dbReference type="InterPro" id="IPR001138">
    <property type="entry name" value="Zn2Cys6_DnaBD"/>
</dbReference>
<feature type="region of interest" description="Disordered" evidence="7">
    <location>
        <begin position="1"/>
        <end position="48"/>
    </location>
</feature>
<feature type="domain" description="Zn(2)-C6 fungal-type" evidence="8">
    <location>
        <begin position="55"/>
        <end position="87"/>
    </location>
</feature>
<organism evidence="9 10">
    <name type="scientific">Colletotrichum karsti</name>
    <dbReference type="NCBI Taxonomy" id="1095194"/>
    <lineage>
        <taxon>Eukaryota</taxon>
        <taxon>Fungi</taxon>
        <taxon>Dikarya</taxon>
        <taxon>Ascomycota</taxon>
        <taxon>Pezizomycotina</taxon>
        <taxon>Sordariomycetes</taxon>
        <taxon>Hypocreomycetidae</taxon>
        <taxon>Glomerellales</taxon>
        <taxon>Glomerellaceae</taxon>
        <taxon>Colletotrichum</taxon>
        <taxon>Colletotrichum boninense species complex</taxon>
    </lineage>
</organism>
<dbReference type="Pfam" id="PF00172">
    <property type="entry name" value="Zn_clus"/>
    <property type="match status" value="1"/>
</dbReference>
<evidence type="ECO:0000313" key="9">
    <source>
        <dbReference type="EMBL" id="KAF9877889.1"/>
    </source>
</evidence>
<feature type="compositionally biased region" description="Basic and acidic residues" evidence="7">
    <location>
        <begin position="14"/>
        <end position="38"/>
    </location>
</feature>
<evidence type="ECO:0000256" key="3">
    <source>
        <dbReference type="ARBA" id="ARBA00023015"/>
    </source>
</evidence>
<comment type="caution">
    <text evidence="9">The sequence shown here is derived from an EMBL/GenBank/DDBJ whole genome shotgun (WGS) entry which is preliminary data.</text>
</comment>
<evidence type="ECO:0000256" key="5">
    <source>
        <dbReference type="ARBA" id="ARBA00023163"/>
    </source>
</evidence>
<feature type="compositionally biased region" description="Polar residues" evidence="7">
    <location>
        <begin position="1"/>
        <end position="13"/>
    </location>
</feature>
<accession>A0A9P6LJ16</accession>
<dbReference type="RefSeq" id="XP_038747350.1">
    <property type="nucleotide sequence ID" value="XM_038887184.1"/>
</dbReference>
<reference evidence="9" key="2">
    <citation type="submission" date="2020-11" db="EMBL/GenBank/DDBJ databases">
        <title>Whole genome sequencing of Colletotrichum sp.</title>
        <authorList>
            <person name="Li H."/>
        </authorList>
    </citation>
    <scope>NUCLEOTIDE SEQUENCE</scope>
    <source>
        <strain evidence="9">CkLH20</strain>
    </source>
</reference>
<dbReference type="EMBL" id="JAATWM020000012">
    <property type="protein sequence ID" value="KAF9877889.1"/>
    <property type="molecule type" value="Genomic_DNA"/>
</dbReference>
<dbReference type="PANTHER" id="PTHR36206:SF12">
    <property type="entry name" value="ASPERCRYPTIN BIOSYNTHESIS CLUSTER-SPECIFIC TRANSCRIPTION REGULATOR ATNN-RELATED"/>
    <property type="match status" value="1"/>
</dbReference>